<evidence type="ECO:0000313" key="8">
    <source>
        <dbReference type="Proteomes" id="UP000642070"/>
    </source>
</evidence>
<dbReference type="GO" id="GO:0015807">
    <property type="term" value="P:L-amino acid transport"/>
    <property type="evidence" value="ECO:0007669"/>
    <property type="project" value="TreeGrafter"/>
</dbReference>
<dbReference type="InterPro" id="IPR003439">
    <property type="entry name" value="ABC_transporter-like_ATP-bd"/>
</dbReference>
<name>A0A917TXG0_9ACTN</name>
<dbReference type="PROSITE" id="PS50893">
    <property type="entry name" value="ABC_TRANSPORTER_2"/>
    <property type="match status" value="1"/>
</dbReference>
<dbReference type="SUPFAM" id="SSF52540">
    <property type="entry name" value="P-loop containing nucleoside triphosphate hydrolases"/>
    <property type="match status" value="1"/>
</dbReference>
<keyword evidence="5" id="KW-0029">Amino-acid transport</keyword>
<evidence type="ECO:0000256" key="3">
    <source>
        <dbReference type="ARBA" id="ARBA00022741"/>
    </source>
</evidence>
<organism evidence="7 8">
    <name type="scientific">Dactylosporangium sucinum</name>
    <dbReference type="NCBI Taxonomy" id="1424081"/>
    <lineage>
        <taxon>Bacteria</taxon>
        <taxon>Bacillati</taxon>
        <taxon>Actinomycetota</taxon>
        <taxon>Actinomycetes</taxon>
        <taxon>Micromonosporales</taxon>
        <taxon>Micromonosporaceae</taxon>
        <taxon>Dactylosporangium</taxon>
    </lineage>
</organism>
<proteinExistence type="inferred from homology"/>
<dbReference type="Gene3D" id="3.40.50.300">
    <property type="entry name" value="P-loop containing nucleotide triphosphate hydrolases"/>
    <property type="match status" value="1"/>
</dbReference>
<dbReference type="AlphaFoldDB" id="A0A917TXG0"/>
<evidence type="ECO:0000259" key="6">
    <source>
        <dbReference type="PROSITE" id="PS50893"/>
    </source>
</evidence>
<evidence type="ECO:0000256" key="4">
    <source>
        <dbReference type="ARBA" id="ARBA00022840"/>
    </source>
</evidence>
<dbReference type="EMBL" id="BMPI01000023">
    <property type="protein sequence ID" value="GGM40988.1"/>
    <property type="molecule type" value="Genomic_DNA"/>
</dbReference>
<gene>
    <name evidence="7" type="ORF">GCM10007977_048010</name>
</gene>
<dbReference type="InterPro" id="IPR027417">
    <property type="entry name" value="P-loop_NTPase"/>
</dbReference>
<keyword evidence="3" id="KW-0547">Nucleotide-binding</keyword>
<keyword evidence="2" id="KW-0813">Transport</keyword>
<dbReference type="GO" id="GO:0015658">
    <property type="term" value="F:branched-chain amino acid transmembrane transporter activity"/>
    <property type="evidence" value="ECO:0007669"/>
    <property type="project" value="TreeGrafter"/>
</dbReference>
<keyword evidence="4 7" id="KW-0067">ATP-binding</keyword>
<dbReference type="InterPro" id="IPR052156">
    <property type="entry name" value="BCAA_Transport_ATP-bd_LivF"/>
</dbReference>
<dbReference type="SMART" id="SM00382">
    <property type="entry name" value="AAA"/>
    <property type="match status" value="1"/>
</dbReference>
<reference evidence="7" key="2">
    <citation type="submission" date="2020-09" db="EMBL/GenBank/DDBJ databases">
        <authorList>
            <person name="Sun Q."/>
            <person name="Ohkuma M."/>
        </authorList>
    </citation>
    <scope>NUCLEOTIDE SEQUENCE</scope>
    <source>
        <strain evidence="7">JCM 19831</strain>
    </source>
</reference>
<accession>A0A917TXG0</accession>
<dbReference type="Pfam" id="PF00005">
    <property type="entry name" value="ABC_tran"/>
    <property type="match status" value="1"/>
</dbReference>
<dbReference type="PANTHER" id="PTHR43820">
    <property type="entry name" value="HIGH-AFFINITY BRANCHED-CHAIN AMINO ACID TRANSPORT ATP-BINDING PROTEIN LIVF"/>
    <property type="match status" value="1"/>
</dbReference>
<dbReference type="InterPro" id="IPR017871">
    <property type="entry name" value="ABC_transporter-like_CS"/>
</dbReference>
<dbReference type="RefSeq" id="WP_190252157.1">
    <property type="nucleotide sequence ID" value="NZ_BMPI01000023.1"/>
</dbReference>
<dbReference type="PROSITE" id="PS00211">
    <property type="entry name" value="ABC_TRANSPORTER_1"/>
    <property type="match status" value="1"/>
</dbReference>
<reference evidence="7" key="1">
    <citation type="journal article" date="2014" name="Int. J. Syst. Evol. Microbiol.">
        <title>Complete genome sequence of Corynebacterium casei LMG S-19264T (=DSM 44701T), isolated from a smear-ripened cheese.</title>
        <authorList>
            <consortium name="US DOE Joint Genome Institute (JGI-PGF)"/>
            <person name="Walter F."/>
            <person name="Albersmeier A."/>
            <person name="Kalinowski J."/>
            <person name="Ruckert C."/>
        </authorList>
    </citation>
    <scope>NUCLEOTIDE SEQUENCE</scope>
    <source>
        <strain evidence="7">JCM 19831</strain>
    </source>
</reference>
<dbReference type="InterPro" id="IPR003593">
    <property type="entry name" value="AAA+_ATPase"/>
</dbReference>
<evidence type="ECO:0000256" key="1">
    <source>
        <dbReference type="ARBA" id="ARBA00005417"/>
    </source>
</evidence>
<comment type="caution">
    <text evidence="7">The sequence shown here is derived from an EMBL/GenBank/DDBJ whole genome shotgun (WGS) entry which is preliminary data.</text>
</comment>
<comment type="similarity">
    <text evidence="1">Belongs to the ABC transporter superfamily.</text>
</comment>
<dbReference type="Proteomes" id="UP000642070">
    <property type="component" value="Unassembled WGS sequence"/>
</dbReference>
<feature type="domain" description="ABC transporter" evidence="6">
    <location>
        <begin position="3"/>
        <end position="227"/>
    </location>
</feature>
<evidence type="ECO:0000256" key="5">
    <source>
        <dbReference type="ARBA" id="ARBA00022970"/>
    </source>
</evidence>
<dbReference type="PANTHER" id="PTHR43820:SF4">
    <property type="entry name" value="HIGH-AFFINITY BRANCHED-CHAIN AMINO ACID TRANSPORT ATP-BINDING PROTEIN LIVF"/>
    <property type="match status" value="1"/>
</dbReference>
<evidence type="ECO:0000313" key="7">
    <source>
        <dbReference type="EMBL" id="GGM40988.1"/>
    </source>
</evidence>
<dbReference type="GO" id="GO:0005524">
    <property type="term" value="F:ATP binding"/>
    <property type="evidence" value="ECO:0007669"/>
    <property type="project" value="UniProtKB-KW"/>
</dbReference>
<evidence type="ECO:0000256" key="2">
    <source>
        <dbReference type="ARBA" id="ARBA00022448"/>
    </source>
</evidence>
<dbReference type="GO" id="GO:0016887">
    <property type="term" value="F:ATP hydrolysis activity"/>
    <property type="evidence" value="ECO:0007669"/>
    <property type="project" value="InterPro"/>
</dbReference>
<sequence length="228" mass="23856">MTLTVTELRVRYGGVTAVDGLSLTVEPGQCVALLGANGAGKTSTLRGIGGLEPSTGGIQLGGKRLDGTPASRRARAGLGHVLENRHVFKSLTVAENLKVAAGRASEPSPVDPLGLLPELRDLLHRKAGGLSGGQQQMLAIARAVAGAPQAIMLDEPTNGLAPKLVDRTVGILADLRDAGFAILLVEQRLEVAQQLDADVVVLRHGRAERRLRGTDPELPDVLHTAYLS</sequence>
<protein>
    <submittedName>
        <fullName evidence="7">ABC transporter ATP-binding protein</fullName>
    </submittedName>
</protein>
<keyword evidence="8" id="KW-1185">Reference proteome</keyword>